<reference evidence="10" key="1">
    <citation type="submission" date="2020-09" db="EMBL/GenBank/DDBJ databases">
        <title>Hoyosella lacisalsi sp. nov., a halotolerant actinobacterium isolated from soil of Lake Gudzhirganskoe.</title>
        <authorList>
            <person name="Yang Q."/>
            <person name="Guo P.Y."/>
            <person name="Liu S.W."/>
            <person name="Li F.N."/>
            <person name="Sun C.H."/>
        </authorList>
    </citation>
    <scope>NUCLEOTIDE SEQUENCE</scope>
    <source>
        <strain evidence="10">G463</strain>
    </source>
</reference>
<dbReference type="GO" id="GO:0005886">
    <property type="term" value="C:plasma membrane"/>
    <property type="evidence" value="ECO:0007669"/>
    <property type="project" value="UniProtKB-SubCell"/>
</dbReference>
<dbReference type="SUPFAM" id="SSF161098">
    <property type="entry name" value="MetI-like"/>
    <property type="match status" value="1"/>
</dbReference>
<feature type="domain" description="ABC transmembrane type-1" evidence="9">
    <location>
        <begin position="57"/>
        <end position="264"/>
    </location>
</feature>
<feature type="transmembrane region" description="Helical" evidence="8">
    <location>
        <begin position="137"/>
        <end position="162"/>
    </location>
</feature>
<evidence type="ECO:0000256" key="6">
    <source>
        <dbReference type="ARBA" id="ARBA00022989"/>
    </source>
</evidence>
<feature type="transmembrane region" description="Helical" evidence="8">
    <location>
        <begin position="89"/>
        <end position="113"/>
    </location>
</feature>
<evidence type="ECO:0000313" key="10">
    <source>
        <dbReference type="EMBL" id="MBD8507515.1"/>
    </source>
</evidence>
<accession>A0A927PLU0</accession>
<evidence type="ECO:0000256" key="5">
    <source>
        <dbReference type="ARBA" id="ARBA00022692"/>
    </source>
</evidence>
<keyword evidence="2 8" id="KW-0813">Transport</keyword>
<evidence type="ECO:0000256" key="4">
    <source>
        <dbReference type="ARBA" id="ARBA00022519"/>
    </source>
</evidence>
<keyword evidence="5 8" id="KW-0812">Transmembrane</keyword>
<sequence length="272" mass="27577">MRPVLLLAPACIPVALVLGAGLGTAALQALGLMPLVGEPALSAGAFTGQADDLARATLVSLWIAAASTILAVIVGLAAGIAIAARGRVVAVLAAVTVPVPHLIGAAAIGLLIADSGLLPRLLGIEGSQWPQLVGGPWWVAVILEFAWKESAFVAIVVAGTLATRIEGYSDLAATLGAGRATRFRLVTLPLAAPALAAAAMITFVYSFGSVEVPLLLGRPYPEPLPVLAVRVFSSIDLASRPDAAAAALVSSVLSVTVLAIALVLARRSSLWR</sequence>
<keyword evidence="11" id="KW-1185">Reference proteome</keyword>
<feature type="transmembrane region" description="Helical" evidence="8">
    <location>
        <begin position="183"/>
        <end position="207"/>
    </location>
</feature>
<evidence type="ECO:0000256" key="7">
    <source>
        <dbReference type="ARBA" id="ARBA00023136"/>
    </source>
</evidence>
<proteinExistence type="inferred from homology"/>
<dbReference type="PROSITE" id="PS50928">
    <property type="entry name" value="ABC_TM1"/>
    <property type="match status" value="1"/>
</dbReference>
<dbReference type="GO" id="GO:0055085">
    <property type="term" value="P:transmembrane transport"/>
    <property type="evidence" value="ECO:0007669"/>
    <property type="project" value="InterPro"/>
</dbReference>
<dbReference type="Proteomes" id="UP000642993">
    <property type="component" value="Unassembled WGS sequence"/>
</dbReference>
<feature type="transmembrane region" description="Helical" evidence="8">
    <location>
        <begin position="61"/>
        <end position="82"/>
    </location>
</feature>
<comment type="caution">
    <text evidence="10">The sequence shown here is derived from an EMBL/GenBank/DDBJ whole genome shotgun (WGS) entry which is preliminary data.</text>
</comment>
<evidence type="ECO:0000259" key="9">
    <source>
        <dbReference type="PROSITE" id="PS50928"/>
    </source>
</evidence>
<dbReference type="Pfam" id="PF00528">
    <property type="entry name" value="BPD_transp_1"/>
    <property type="match status" value="1"/>
</dbReference>
<dbReference type="Gene3D" id="1.10.3720.10">
    <property type="entry name" value="MetI-like"/>
    <property type="match status" value="1"/>
</dbReference>
<comment type="subcellular location">
    <subcellularLocation>
        <location evidence="1">Cell inner membrane</location>
        <topology evidence="1">Multi-pass membrane protein</topology>
    </subcellularLocation>
    <subcellularLocation>
        <location evidence="8">Cell membrane</location>
        <topology evidence="8">Multi-pass membrane protein</topology>
    </subcellularLocation>
</comment>
<gene>
    <name evidence="10" type="ORF">HT102_13585</name>
</gene>
<keyword evidence="7 8" id="KW-0472">Membrane</keyword>
<keyword evidence="6 8" id="KW-1133">Transmembrane helix</keyword>
<keyword evidence="3" id="KW-1003">Cell membrane</keyword>
<name>A0A927PLU0_9ACTN</name>
<dbReference type="RefSeq" id="WP_192039965.1">
    <property type="nucleotide sequence ID" value="NZ_JACYWE010000008.1"/>
</dbReference>
<dbReference type="AlphaFoldDB" id="A0A927PLU0"/>
<dbReference type="PANTHER" id="PTHR43357:SF4">
    <property type="entry name" value="INNER MEMBRANE ABC TRANSPORTER PERMEASE PROTEIN YDCV"/>
    <property type="match status" value="1"/>
</dbReference>
<evidence type="ECO:0000256" key="2">
    <source>
        <dbReference type="ARBA" id="ARBA00022448"/>
    </source>
</evidence>
<evidence type="ECO:0000256" key="1">
    <source>
        <dbReference type="ARBA" id="ARBA00004429"/>
    </source>
</evidence>
<comment type="similarity">
    <text evidence="8">Belongs to the binding-protein-dependent transport system permease family.</text>
</comment>
<evidence type="ECO:0000256" key="3">
    <source>
        <dbReference type="ARBA" id="ARBA00022475"/>
    </source>
</evidence>
<dbReference type="PANTHER" id="PTHR43357">
    <property type="entry name" value="INNER MEMBRANE ABC TRANSPORTER PERMEASE PROTEIN YDCV"/>
    <property type="match status" value="1"/>
</dbReference>
<evidence type="ECO:0000313" key="11">
    <source>
        <dbReference type="Proteomes" id="UP000642993"/>
    </source>
</evidence>
<protein>
    <submittedName>
        <fullName evidence="10">ABC transporter permease subunit</fullName>
    </submittedName>
</protein>
<dbReference type="EMBL" id="JACYWE010000008">
    <property type="protein sequence ID" value="MBD8507515.1"/>
    <property type="molecule type" value="Genomic_DNA"/>
</dbReference>
<keyword evidence="4" id="KW-0997">Cell inner membrane</keyword>
<feature type="transmembrane region" description="Helical" evidence="8">
    <location>
        <begin position="243"/>
        <end position="265"/>
    </location>
</feature>
<evidence type="ECO:0000256" key="8">
    <source>
        <dbReference type="RuleBase" id="RU363032"/>
    </source>
</evidence>
<dbReference type="InterPro" id="IPR035906">
    <property type="entry name" value="MetI-like_sf"/>
</dbReference>
<organism evidence="10 11">
    <name type="scientific">Lolliginicoccus lacisalsi</name>
    <dbReference type="NCBI Taxonomy" id="2742202"/>
    <lineage>
        <taxon>Bacteria</taxon>
        <taxon>Bacillati</taxon>
        <taxon>Actinomycetota</taxon>
        <taxon>Actinomycetes</taxon>
        <taxon>Mycobacteriales</taxon>
        <taxon>Hoyosellaceae</taxon>
        <taxon>Lolliginicoccus</taxon>
    </lineage>
</organism>
<dbReference type="InterPro" id="IPR000515">
    <property type="entry name" value="MetI-like"/>
</dbReference>